<organism evidence="2 3">
    <name type="scientific">Flavobacterium columnare</name>
    <dbReference type="NCBI Taxonomy" id="996"/>
    <lineage>
        <taxon>Bacteria</taxon>
        <taxon>Pseudomonadati</taxon>
        <taxon>Bacteroidota</taxon>
        <taxon>Flavobacteriia</taxon>
        <taxon>Flavobacteriales</taxon>
        <taxon>Flavobacteriaceae</taxon>
        <taxon>Flavobacterium</taxon>
    </lineage>
</organism>
<dbReference type="RefSeq" id="WP_138425357.1">
    <property type="nucleotide sequence ID" value="NZ_CP010992.1"/>
</dbReference>
<protein>
    <submittedName>
        <fullName evidence="2">Transposase</fullName>
    </submittedName>
</protein>
<dbReference type="InterPro" id="IPR002560">
    <property type="entry name" value="Transposase_DDE"/>
</dbReference>
<name>A0AAI8CHM7_9FLAO</name>
<gene>
    <name evidence="2" type="ORF">UN65_08370</name>
</gene>
<reference evidence="3" key="1">
    <citation type="submission" date="2016-03" db="EMBL/GenBank/DDBJ databases">
        <title>Flavobacterium columnare strain B185, complete genome.</title>
        <authorList>
            <person name="Sundberg L.-R."/>
            <person name="Papponen P."/>
            <person name="Laanto E."/>
        </authorList>
    </citation>
    <scope>NUCLEOTIDE SEQUENCE [LARGE SCALE GENOMIC DNA]</scope>
    <source>
        <strain evidence="3">B185</strain>
    </source>
</reference>
<dbReference type="AlphaFoldDB" id="A0AAI8CHM7"/>
<proteinExistence type="predicted"/>
<accession>A0AAI8CHM7</accession>
<reference evidence="2 3" key="2">
    <citation type="submission" date="2019-05" db="EMBL/GenBank/DDBJ databases">
        <authorList>
            <person name="Ravantti J.J."/>
        </authorList>
    </citation>
    <scope>NUCLEOTIDE SEQUENCE [LARGE SCALE GENOMIC DNA]</scope>
    <source>
        <strain evidence="2 3">B185</strain>
    </source>
</reference>
<dbReference type="PANTHER" id="PTHR33498">
    <property type="entry name" value="TRANSPOSASE FOR INSERTION SEQUENCE ELEMENT IS1557"/>
    <property type="match status" value="1"/>
</dbReference>
<dbReference type="PANTHER" id="PTHR33498:SF1">
    <property type="entry name" value="TRANSPOSASE FOR INSERTION SEQUENCE ELEMENT IS1557"/>
    <property type="match status" value="1"/>
</dbReference>
<evidence type="ECO:0000313" key="3">
    <source>
        <dbReference type="Proteomes" id="UP000304840"/>
    </source>
</evidence>
<evidence type="ECO:0000259" key="1">
    <source>
        <dbReference type="Pfam" id="PF01610"/>
    </source>
</evidence>
<dbReference type="Pfam" id="PF01610">
    <property type="entry name" value="DDE_Tnp_ISL3"/>
    <property type="match status" value="1"/>
</dbReference>
<dbReference type="InterPro" id="IPR047951">
    <property type="entry name" value="Transpos_ISL3"/>
</dbReference>
<sequence length="276" mass="32387">MGTHLSIDEVALYQGELYTIVTNKKFKGKKGSLVAIIAGTKDDQVIEHIRKIDPKKRNCVKEITLDMANTMKLIAKKCFPKAIQVTDRFHIQKRALEALQEIRIKYRWEAIDMENQAIIKAKSENKTHIPQILPDSDSPKQLLARHRYLLYKSRQKWTINQQERAEILFELYPEIKTAYHLSQQLRNIYNTNNDKNVAMLKLAHWYRTVEESGFKNFNIVLNTITLNYQSILNYFDNRSTNTAAESFNAKIKAFRSHFRGVRKIDFFLFRLSNLFA</sequence>
<feature type="domain" description="Transposase IS204/IS1001/IS1096/IS1165 DDE" evidence="1">
    <location>
        <begin position="5"/>
        <end position="270"/>
    </location>
</feature>
<evidence type="ECO:0000313" key="2">
    <source>
        <dbReference type="EMBL" id="AMO20350.2"/>
    </source>
</evidence>
<dbReference type="EMBL" id="CP010992">
    <property type="protein sequence ID" value="AMO20350.2"/>
    <property type="molecule type" value="Genomic_DNA"/>
</dbReference>
<dbReference type="Proteomes" id="UP000304840">
    <property type="component" value="Chromosome"/>
</dbReference>